<dbReference type="CTD" id="68918383"/>
<dbReference type="AlphaFoldDB" id="B6IER2"/>
<organism evidence="1 2">
    <name type="scientific">Caenorhabditis briggsae</name>
    <dbReference type="NCBI Taxonomy" id="6238"/>
    <lineage>
        <taxon>Eukaryota</taxon>
        <taxon>Metazoa</taxon>
        <taxon>Ecdysozoa</taxon>
        <taxon>Nematoda</taxon>
        <taxon>Chromadorea</taxon>
        <taxon>Rhabditida</taxon>
        <taxon>Rhabditina</taxon>
        <taxon>Rhabditomorpha</taxon>
        <taxon>Rhabditoidea</taxon>
        <taxon>Rhabditidae</taxon>
        <taxon>Peloderinae</taxon>
        <taxon>Caenorhabditis</taxon>
    </lineage>
</organism>
<name>B6IER2_CAEBR</name>
<reference evidence="1 2" key="1">
    <citation type="journal article" date="2003" name="PLoS Biol.">
        <title>The genome sequence of Caenorhabditis briggsae: a platform for comparative genomics.</title>
        <authorList>
            <person name="Stein L.D."/>
            <person name="Bao Z."/>
            <person name="Blasiar D."/>
            <person name="Blumenthal T."/>
            <person name="Brent M.R."/>
            <person name="Chen N."/>
            <person name="Chinwalla A."/>
            <person name="Clarke L."/>
            <person name="Clee C."/>
            <person name="Coghlan A."/>
            <person name="Coulson A."/>
            <person name="D'Eustachio P."/>
            <person name="Fitch D.H."/>
            <person name="Fulton L.A."/>
            <person name="Fulton R.E."/>
            <person name="Griffiths-Jones S."/>
            <person name="Harris T.W."/>
            <person name="Hillier L.W."/>
            <person name="Kamath R."/>
            <person name="Kuwabara P.E."/>
            <person name="Mardis E.R."/>
            <person name="Marra M.A."/>
            <person name="Miner T.L."/>
            <person name="Minx P."/>
            <person name="Mullikin J.C."/>
            <person name="Plumb R.W."/>
            <person name="Rogers J."/>
            <person name="Schein J.E."/>
            <person name="Sohrmann M."/>
            <person name="Spieth J."/>
            <person name="Stajich J.E."/>
            <person name="Wei C."/>
            <person name="Willey D."/>
            <person name="Wilson R.K."/>
            <person name="Durbin R."/>
            <person name="Waterston R.H."/>
        </authorList>
    </citation>
    <scope>NUCLEOTIDE SEQUENCE [LARGE SCALE GENOMIC DNA]</scope>
    <source>
        <strain evidence="1 2">AF16</strain>
    </source>
</reference>
<accession>B6IER2</accession>
<evidence type="ECO:0000313" key="1">
    <source>
        <dbReference type="EMBL" id="CAR98392.1"/>
    </source>
</evidence>
<evidence type="ECO:0000313" key="2">
    <source>
        <dbReference type="Proteomes" id="UP000008549"/>
    </source>
</evidence>
<gene>
    <name evidence="1" type="ORF">CBG26919</name>
    <name evidence="1" type="ORF">CBG_26919</name>
</gene>
<dbReference type="InParanoid" id="B6IER2"/>
<dbReference type="RefSeq" id="XP_045097965.1">
    <property type="nucleotide sequence ID" value="XM_045236635.1"/>
</dbReference>
<dbReference type="EMBL" id="HE600931">
    <property type="protein sequence ID" value="CAR98392.1"/>
    <property type="molecule type" value="Genomic_DNA"/>
</dbReference>
<protein>
    <submittedName>
        <fullName evidence="1">Protein CBG26919</fullName>
    </submittedName>
</protein>
<dbReference type="HOGENOM" id="CLU_3417441_0_0_1"/>
<dbReference type="Proteomes" id="UP000008549">
    <property type="component" value="Unassembled WGS sequence"/>
</dbReference>
<dbReference type="KEGG" id="cbr:CBG_26919"/>
<reference evidence="1 2" key="2">
    <citation type="journal article" date="2011" name="PLoS Genet.">
        <title>Caenorhabditis briggsae recombinant inbred line genotypes reveal inter-strain incompatibility and the evolution of recombination.</title>
        <authorList>
            <person name="Ross J.A."/>
            <person name="Koboldt D.C."/>
            <person name="Staisch J.E."/>
            <person name="Chamberlin H.M."/>
            <person name="Gupta B.P."/>
            <person name="Miller R.D."/>
            <person name="Baird S.E."/>
            <person name="Haag E.S."/>
        </authorList>
    </citation>
    <scope>NUCLEOTIDE SEQUENCE [LARGE SCALE GENOMIC DNA]</scope>
    <source>
        <strain evidence="1 2">AF16</strain>
    </source>
</reference>
<sequence>MGKSRSMEKFRYSHEYPPWENESNRR</sequence>
<dbReference type="GeneID" id="68918383"/>
<keyword evidence="2" id="KW-1185">Reference proteome</keyword>
<proteinExistence type="predicted"/>